<protein>
    <submittedName>
        <fullName evidence="2">Uncharacterized protein</fullName>
    </submittedName>
</protein>
<proteinExistence type="predicted"/>
<reference evidence="2 3" key="1">
    <citation type="journal article" date="2018" name="Front. Plant Sci.">
        <title>Red Clover (Trifolium pratense) and Zigzag Clover (T. medium) - A Picture of Genomic Similarities and Differences.</title>
        <authorList>
            <person name="Dluhosova J."/>
            <person name="Istvanek J."/>
            <person name="Nedelnik J."/>
            <person name="Repkova J."/>
        </authorList>
    </citation>
    <scope>NUCLEOTIDE SEQUENCE [LARGE SCALE GENOMIC DNA]</scope>
    <source>
        <strain evidence="3">cv. 10/8</strain>
        <tissue evidence="2">Leaf</tissue>
    </source>
</reference>
<keyword evidence="3" id="KW-1185">Reference proteome</keyword>
<name>A0A392TWI5_9FABA</name>
<organism evidence="2 3">
    <name type="scientific">Trifolium medium</name>
    <dbReference type="NCBI Taxonomy" id="97028"/>
    <lineage>
        <taxon>Eukaryota</taxon>
        <taxon>Viridiplantae</taxon>
        <taxon>Streptophyta</taxon>
        <taxon>Embryophyta</taxon>
        <taxon>Tracheophyta</taxon>
        <taxon>Spermatophyta</taxon>
        <taxon>Magnoliopsida</taxon>
        <taxon>eudicotyledons</taxon>
        <taxon>Gunneridae</taxon>
        <taxon>Pentapetalae</taxon>
        <taxon>rosids</taxon>
        <taxon>fabids</taxon>
        <taxon>Fabales</taxon>
        <taxon>Fabaceae</taxon>
        <taxon>Papilionoideae</taxon>
        <taxon>50 kb inversion clade</taxon>
        <taxon>NPAAA clade</taxon>
        <taxon>Hologalegina</taxon>
        <taxon>IRL clade</taxon>
        <taxon>Trifolieae</taxon>
        <taxon>Trifolium</taxon>
    </lineage>
</organism>
<sequence length="77" mass="8276">MEEFNAGLLGLQQVMQQLAGVMGQQQQQDNQRQPTVGGQPEARQGEQQVTTQTGGIVVTLAEFMKLKPPTFSGSDAS</sequence>
<evidence type="ECO:0000313" key="3">
    <source>
        <dbReference type="Proteomes" id="UP000265520"/>
    </source>
</evidence>
<dbReference type="EMBL" id="LXQA010676570">
    <property type="protein sequence ID" value="MCI65472.1"/>
    <property type="molecule type" value="Genomic_DNA"/>
</dbReference>
<dbReference type="AlphaFoldDB" id="A0A392TWI5"/>
<accession>A0A392TWI5</accession>
<evidence type="ECO:0000313" key="2">
    <source>
        <dbReference type="EMBL" id="MCI65472.1"/>
    </source>
</evidence>
<evidence type="ECO:0000256" key="1">
    <source>
        <dbReference type="SAM" id="MobiDB-lite"/>
    </source>
</evidence>
<feature type="region of interest" description="Disordered" evidence="1">
    <location>
        <begin position="22"/>
        <end position="51"/>
    </location>
</feature>
<dbReference type="Proteomes" id="UP000265520">
    <property type="component" value="Unassembled WGS sequence"/>
</dbReference>
<feature type="non-terminal residue" evidence="2">
    <location>
        <position position="77"/>
    </location>
</feature>
<comment type="caution">
    <text evidence="2">The sequence shown here is derived from an EMBL/GenBank/DDBJ whole genome shotgun (WGS) entry which is preliminary data.</text>
</comment>